<sequence length="192" mass="22299">MTQQIFSATVLLKAMTRSNLSIVREWRNTPATRKKMFTTHEIKSDEHITWFERIQQDSTKLFYLVSIENNDVGIVSFTNINQKNACAEWGFYKNPNTRKGIGLVILHATLNHAFDSLRLKQINSRVLAINPKVLHLHNKLGFTRIDAKTIFHNQQKKMISYFNLVVTNDVWLSHEAGVRKQLRIFSQQSMAL</sequence>
<dbReference type="RefSeq" id="WP_223823254.1">
    <property type="nucleotide sequence ID" value="NZ_CP020660.1"/>
</dbReference>
<proteinExistence type="predicted"/>
<reference evidence="3" key="1">
    <citation type="submission" date="2017-04" db="EMBL/GenBank/DDBJ databases">
        <title>Genome evolution of the luminous symbionts of deep sea anglerfish.</title>
        <authorList>
            <person name="Hendry T.A."/>
        </authorList>
    </citation>
    <scope>NUCLEOTIDE SEQUENCE [LARGE SCALE GENOMIC DNA]</scope>
</reference>
<keyword evidence="2" id="KW-0282">Flagellum</keyword>
<dbReference type="PROSITE" id="PS51186">
    <property type="entry name" value="GNAT"/>
    <property type="match status" value="1"/>
</dbReference>
<dbReference type="InterPro" id="IPR020036">
    <property type="entry name" value="PseH"/>
</dbReference>
<keyword evidence="3" id="KW-1185">Reference proteome</keyword>
<dbReference type="Gene3D" id="3.40.630.30">
    <property type="match status" value="1"/>
</dbReference>
<protein>
    <submittedName>
        <fullName evidence="2">Flagellin modification protein FlmH</fullName>
    </submittedName>
</protein>
<dbReference type="Proteomes" id="UP000218160">
    <property type="component" value="Chromosome 1"/>
</dbReference>
<feature type="domain" description="N-acetyltransferase" evidence="1">
    <location>
        <begin position="10"/>
        <end position="163"/>
    </location>
</feature>
<dbReference type="InterPro" id="IPR000182">
    <property type="entry name" value="GNAT_dom"/>
</dbReference>
<evidence type="ECO:0000313" key="2">
    <source>
        <dbReference type="EMBL" id="ATF09002.1"/>
    </source>
</evidence>
<dbReference type="NCBIfam" id="TIGR03585">
    <property type="entry name" value="PseH"/>
    <property type="match status" value="1"/>
</dbReference>
<dbReference type="Pfam" id="PF13302">
    <property type="entry name" value="Acetyltransf_3"/>
    <property type="match status" value="1"/>
</dbReference>
<dbReference type="SUPFAM" id="SSF55729">
    <property type="entry name" value="Acyl-CoA N-acyltransferases (Nat)"/>
    <property type="match status" value="1"/>
</dbReference>
<name>A0A291B7M5_9GAMM</name>
<dbReference type="PANTHER" id="PTHR43415:SF3">
    <property type="entry name" value="GNAT-FAMILY ACETYLTRANSFERASE"/>
    <property type="match status" value="1"/>
</dbReference>
<accession>A0A291B7M5</accession>
<keyword evidence="2" id="KW-0966">Cell projection</keyword>
<dbReference type="PANTHER" id="PTHR43415">
    <property type="entry name" value="SPERMIDINE N(1)-ACETYLTRANSFERASE"/>
    <property type="match status" value="1"/>
</dbReference>
<dbReference type="KEGG" id="elux:BTN50_0473"/>
<dbReference type="AlphaFoldDB" id="A0A291B7M5"/>
<evidence type="ECO:0000259" key="1">
    <source>
        <dbReference type="PROSITE" id="PS51186"/>
    </source>
</evidence>
<dbReference type="InterPro" id="IPR016181">
    <property type="entry name" value="Acyl_CoA_acyltransferase"/>
</dbReference>
<keyword evidence="2" id="KW-0969">Cilium</keyword>
<evidence type="ECO:0000313" key="3">
    <source>
        <dbReference type="Proteomes" id="UP000218160"/>
    </source>
</evidence>
<dbReference type="GO" id="GO:0016747">
    <property type="term" value="F:acyltransferase activity, transferring groups other than amino-acyl groups"/>
    <property type="evidence" value="ECO:0007669"/>
    <property type="project" value="InterPro"/>
</dbReference>
<dbReference type="EMBL" id="CP020660">
    <property type="protein sequence ID" value="ATF09002.1"/>
    <property type="molecule type" value="Genomic_DNA"/>
</dbReference>
<organism evidence="2 3">
    <name type="scientific">Candidatus Enterovibrio altilux</name>
    <dbReference type="NCBI Taxonomy" id="1927128"/>
    <lineage>
        <taxon>Bacteria</taxon>
        <taxon>Pseudomonadati</taxon>
        <taxon>Pseudomonadota</taxon>
        <taxon>Gammaproteobacteria</taxon>
        <taxon>Vibrionales</taxon>
        <taxon>Vibrionaceae</taxon>
        <taxon>Enterovibrio</taxon>
    </lineage>
</organism>
<gene>
    <name evidence="2" type="ORF">BTN50_0473</name>
</gene>